<dbReference type="OrthoDB" id="3527137at2759"/>
<sequence length="176" mass="20094">MTIRTAYDPLTDNTPVIGIRIVAHSHLSQVSSTGFNHWSIYLRTPNGGATQMNMKATDGNRTGNLVWSKHSYDEPDSTVLAWDWPVSANAKITNFMDAIILRERESYTFPADSDGCRYWIATVLSDFVDRNLIKHEVFERMVGNMRYRYYSDTGPTRLPIIPGTFAKETKLPRIRC</sequence>
<organism evidence="2 3">
    <name type="scientific">Ajellomyces capsulatus</name>
    <name type="common">Darling's disease fungus</name>
    <name type="synonym">Histoplasma capsulatum</name>
    <dbReference type="NCBI Taxonomy" id="5037"/>
    <lineage>
        <taxon>Eukaryota</taxon>
        <taxon>Fungi</taxon>
        <taxon>Dikarya</taxon>
        <taxon>Ascomycota</taxon>
        <taxon>Pezizomycotina</taxon>
        <taxon>Eurotiomycetes</taxon>
        <taxon>Eurotiomycetidae</taxon>
        <taxon>Onygenales</taxon>
        <taxon>Ajellomycetaceae</taxon>
        <taxon>Histoplasma</taxon>
    </lineage>
</organism>
<evidence type="ECO:0000259" key="1">
    <source>
        <dbReference type="Pfam" id="PF24968"/>
    </source>
</evidence>
<dbReference type="EMBL" id="CP069112">
    <property type="protein sequence ID" value="QSS62714.1"/>
    <property type="molecule type" value="Genomic_DNA"/>
</dbReference>
<protein>
    <recommendedName>
        <fullName evidence="1">DUF7770 domain-containing protein</fullName>
    </recommendedName>
</protein>
<proteinExistence type="predicted"/>
<gene>
    <name evidence="2" type="ORF">I7I51_02453</name>
</gene>
<reference evidence="2" key="1">
    <citation type="submission" date="2021-01" db="EMBL/GenBank/DDBJ databases">
        <title>Chromosome-level genome assembly of a human fungal pathogen reveals clustering of transcriptionally co-regulated genes.</title>
        <authorList>
            <person name="Voorhies M."/>
            <person name="Cohen S."/>
            <person name="Shea T.P."/>
            <person name="Petrus S."/>
            <person name="Munoz J.F."/>
            <person name="Poplawski S."/>
            <person name="Goldman W.E."/>
            <person name="Michael T."/>
            <person name="Cuomo C.A."/>
            <person name="Sil A."/>
            <person name="Beyhan S."/>
        </authorList>
    </citation>
    <scope>NUCLEOTIDE SEQUENCE</scope>
    <source>
        <strain evidence="2">WU24</strain>
    </source>
</reference>
<evidence type="ECO:0000313" key="2">
    <source>
        <dbReference type="EMBL" id="QSS62714.1"/>
    </source>
</evidence>
<accession>A0A8A1MDN4</accession>
<name>A0A8A1MDN4_AJECA</name>
<dbReference type="AlphaFoldDB" id="A0A8A1MDN4"/>
<dbReference type="Pfam" id="PF24968">
    <property type="entry name" value="DUF7770"/>
    <property type="match status" value="1"/>
</dbReference>
<feature type="domain" description="DUF7770" evidence="1">
    <location>
        <begin position="19"/>
        <end position="165"/>
    </location>
</feature>
<dbReference type="InterPro" id="IPR056672">
    <property type="entry name" value="DUF7770"/>
</dbReference>
<evidence type="ECO:0000313" key="3">
    <source>
        <dbReference type="Proteomes" id="UP000663671"/>
    </source>
</evidence>
<dbReference type="Proteomes" id="UP000663671">
    <property type="component" value="Chromosome 7"/>
</dbReference>
<dbReference type="VEuPathDB" id="FungiDB:I7I51_02453"/>